<evidence type="ECO:0000256" key="2">
    <source>
        <dbReference type="SAM" id="Phobius"/>
    </source>
</evidence>
<evidence type="ECO:0000313" key="4">
    <source>
        <dbReference type="Proteomes" id="UP000297245"/>
    </source>
</evidence>
<proteinExistence type="predicted"/>
<keyword evidence="2" id="KW-0812">Transmembrane</keyword>
<feature type="region of interest" description="Disordered" evidence="1">
    <location>
        <begin position="169"/>
        <end position="196"/>
    </location>
</feature>
<accession>A0A4S8MQZ8</accession>
<feature type="compositionally biased region" description="Polar residues" evidence="1">
    <location>
        <begin position="138"/>
        <end position="152"/>
    </location>
</feature>
<feature type="region of interest" description="Disordered" evidence="1">
    <location>
        <begin position="136"/>
        <end position="156"/>
    </location>
</feature>
<dbReference type="OrthoDB" id="2993597at2759"/>
<feature type="transmembrane region" description="Helical" evidence="2">
    <location>
        <begin position="80"/>
        <end position="104"/>
    </location>
</feature>
<organism evidence="3 4">
    <name type="scientific">Dendrothele bispora (strain CBS 962.96)</name>
    <dbReference type="NCBI Taxonomy" id="1314807"/>
    <lineage>
        <taxon>Eukaryota</taxon>
        <taxon>Fungi</taxon>
        <taxon>Dikarya</taxon>
        <taxon>Basidiomycota</taxon>
        <taxon>Agaricomycotina</taxon>
        <taxon>Agaricomycetes</taxon>
        <taxon>Agaricomycetidae</taxon>
        <taxon>Agaricales</taxon>
        <taxon>Agaricales incertae sedis</taxon>
        <taxon>Dendrothele</taxon>
    </lineage>
</organism>
<feature type="compositionally biased region" description="Polar residues" evidence="1">
    <location>
        <begin position="321"/>
        <end position="334"/>
    </location>
</feature>
<keyword evidence="2" id="KW-0472">Membrane</keyword>
<dbReference type="AlphaFoldDB" id="A0A4S8MQZ8"/>
<keyword evidence="2" id="KW-1133">Transmembrane helix</keyword>
<feature type="region of interest" description="Disordered" evidence="1">
    <location>
        <begin position="281"/>
        <end position="339"/>
    </location>
</feature>
<evidence type="ECO:0000313" key="3">
    <source>
        <dbReference type="EMBL" id="THV05487.1"/>
    </source>
</evidence>
<sequence length="357" mass="39511">MSLLAARDSLAWSLPLSISQQRLGRERKTVSFCCHDSITELVLHTLCLARSPQSYSPRVEKLLTLYGTIRASTNHQSVNVGAIVGGTVGGVALLAILVLAYVFYRRRRMNDIEEGPDSPRFRPSLMVRVRSSFRFSRQPASRDTSAPDLNNGSEKKSTSWLKRFGLFLPSQPGSPSEDSLVGDRRSPSSVVTSEKAPLPHRRIVELQRQTSPLDSAAPMNRPIPPIPLHSVDMTDRKFVLAFPENKGGVRGPRDSLISYDTSNRSNRRRVQIPPQAVIIGGAHSLASKRRSRSLTGPRNMSSSGRTRRSLLSSIRPLPQQRVPSSSVPTPTETEFQPGRQAVRHDALNRLLGRDDSL</sequence>
<dbReference type="Proteomes" id="UP000297245">
    <property type="component" value="Unassembled WGS sequence"/>
</dbReference>
<evidence type="ECO:0000256" key="1">
    <source>
        <dbReference type="SAM" id="MobiDB-lite"/>
    </source>
</evidence>
<protein>
    <submittedName>
        <fullName evidence="3">Uncharacterized protein</fullName>
    </submittedName>
</protein>
<reference evidence="3 4" key="1">
    <citation type="journal article" date="2019" name="Nat. Ecol. Evol.">
        <title>Megaphylogeny resolves global patterns of mushroom evolution.</title>
        <authorList>
            <person name="Varga T."/>
            <person name="Krizsan K."/>
            <person name="Foldi C."/>
            <person name="Dima B."/>
            <person name="Sanchez-Garcia M."/>
            <person name="Sanchez-Ramirez S."/>
            <person name="Szollosi G.J."/>
            <person name="Szarkandi J.G."/>
            <person name="Papp V."/>
            <person name="Albert L."/>
            <person name="Andreopoulos W."/>
            <person name="Angelini C."/>
            <person name="Antonin V."/>
            <person name="Barry K.W."/>
            <person name="Bougher N.L."/>
            <person name="Buchanan P."/>
            <person name="Buyck B."/>
            <person name="Bense V."/>
            <person name="Catcheside P."/>
            <person name="Chovatia M."/>
            <person name="Cooper J."/>
            <person name="Damon W."/>
            <person name="Desjardin D."/>
            <person name="Finy P."/>
            <person name="Geml J."/>
            <person name="Haridas S."/>
            <person name="Hughes K."/>
            <person name="Justo A."/>
            <person name="Karasinski D."/>
            <person name="Kautmanova I."/>
            <person name="Kiss B."/>
            <person name="Kocsube S."/>
            <person name="Kotiranta H."/>
            <person name="LaButti K.M."/>
            <person name="Lechner B.E."/>
            <person name="Liimatainen K."/>
            <person name="Lipzen A."/>
            <person name="Lukacs Z."/>
            <person name="Mihaltcheva S."/>
            <person name="Morgado L.N."/>
            <person name="Niskanen T."/>
            <person name="Noordeloos M.E."/>
            <person name="Ohm R.A."/>
            <person name="Ortiz-Santana B."/>
            <person name="Ovrebo C."/>
            <person name="Racz N."/>
            <person name="Riley R."/>
            <person name="Savchenko A."/>
            <person name="Shiryaev A."/>
            <person name="Soop K."/>
            <person name="Spirin V."/>
            <person name="Szebenyi C."/>
            <person name="Tomsovsky M."/>
            <person name="Tulloss R.E."/>
            <person name="Uehling J."/>
            <person name="Grigoriev I.V."/>
            <person name="Vagvolgyi C."/>
            <person name="Papp T."/>
            <person name="Martin F.M."/>
            <person name="Miettinen O."/>
            <person name="Hibbett D.S."/>
            <person name="Nagy L.G."/>
        </authorList>
    </citation>
    <scope>NUCLEOTIDE SEQUENCE [LARGE SCALE GENOMIC DNA]</scope>
    <source>
        <strain evidence="3 4">CBS 962.96</strain>
    </source>
</reference>
<name>A0A4S8MQZ8_DENBC</name>
<dbReference type="EMBL" id="ML179049">
    <property type="protein sequence ID" value="THV05487.1"/>
    <property type="molecule type" value="Genomic_DNA"/>
</dbReference>
<gene>
    <name evidence="3" type="ORF">K435DRAFT_107502</name>
</gene>
<keyword evidence="4" id="KW-1185">Reference proteome</keyword>
<feature type="compositionally biased region" description="Low complexity" evidence="1">
    <location>
        <begin position="301"/>
        <end position="317"/>
    </location>
</feature>